<gene>
    <name evidence="1" type="ORF">F5144DRAFT_582543</name>
</gene>
<reference evidence="1 2" key="1">
    <citation type="journal article" date="2021" name="Nat. Commun.">
        <title>Genetic determinants of endophytism in the Arabidopsis root mycobiome.</title>
        <authorList>
            <person name="Mesny F."/>
            <person name="Miyauchi S."/>
            <person name="Thiergart T."/>
            <person name="Pickel B."/>
            <person name="Atanasova L."/>
            <person name="Karlsson M."/>
            <person name="Huettel B."/>
            <person name="Barry K.W."/>
            <person name="Haridas S."/>
            <person name="Chen C."/>
            <person name="Bauer D."/>
            <person name="Andreopoulos W."/>
            <person name="Pangilinan J."/>
            <person name="LaButti K."/>
            <person name="Riley R."/>
            <person name="Lipzen A."/>
            <person name="Clum A."/>
            <person name="Drula E."/>
            <person name="Henrissat B."/>
            <person name="Kohler A."/>
            <person name="Grigoriev I.V."/>
            <person name="Martin F.M."/>
            <person name="Hacquard S."/>
        </authorList>
    </citation>
    <scope>NUCLEOTIDE SEQUENCE [LARGE SCALE GENOMIC DNA]</scope>
    <source>
        <strain evidence="1 2">MPI-SDFR-AT-0079</strain>
    </source>
</reference>
<evidence type="ECO:0000313" key="2">
    <source>
        <dbReference type="Proteomes" id="UP000724584"/>
    </source>
</evidence>
<dbReference type="Proteomes" id="UP000724584">
    <property type="component" value="Unassembled WGS sequence"/>
</dbReference>
<name>A0ACB7P3F9_9PEZI</name>
<comment type="caution">
    <text evidence="1">The sequence shown here is derived from an EMBL/GenBank/DDBJ whole genome shotgun (WGS) entry which is preliminary data.</text>
</comment>
<dbReference type="EMBL" id="JAGIZQ010000006">
    <property type="protein sequence ID" value="KAH6623166.1"/>
    <property type="molecule type" value="Genomic_DNA"/>
</dbReference>
<sequence>MSRARRAVAFGRFPSSTEEFLLGPEDSSPSPPPRQARSTMASTRTRVSVCAMLAMALDGLGVAMTKASQTFLIEQALCRAFYTAHDPNVVGPDGDVPEAMCKSEPLQSQVAFLSALLDFSILITCFLVGPIYTRLASVVGKRNVLFINTTSFALRMAWYASVFYFHNTINVRWVLLSGLFDLFGGGVPMREILLYLYVGESAREDGMMATFNLLTAILIGTMSLGSFIGASLLDVNAFITCGLIVGVYVALIPLVALFPSDDPAANRMDDTDDGSVEERSSLMPADALATSVPPSASSSPAAGLGSGVEAHKPPEEPAPTVLHALLRTVTVDLRYSMELVMQTVRHPFTRRVMLLYFGSTLAMCISLVTPQWASGTFHTGLSNVAKVTAMEQIVSAVTLLALPVLTKFVLYPRLRAKEVVDFWVIVASLMASIVGTLVIATAPSLIIYAVGVAIAATGMGLSDALRSFATSALANKELVQMLYMSIRTVQTLAAIIGMPLWSAFFLWLLDHPDLPRGLLYLGNTCIVLVCLVLARSMRRSR</sequence>
<protein>
    <submittedName>
        <fullName evidence="1">Uncharacterized protein</fullName>
    </submittedName>
</protein>
<organism evidence="1 2">
    <name type="scientific">Chaetomium tenue</name>
    <dbReference type="NCBI Taxonomy" id="1854479"/>
    <lineage>
        <taxon>Eukaryota</taxon>
        <taxon>Fungi</taxon>
        <taxon>Dikarya</taxon>
        <taxon>Ascomycota</taxon>
        <taxon>Pezizomycotina</taxon>
        <taxon>Sordariomycetes</taxon>
        <taxon>Sordariomycetidae</taxon>
        <taxon>Sordariales</taxon>
        <taxon>Chaetomiaceae</taxon>
        <taxon>Chaetomium</taxon>
    </lineage>
</organism>
<evidence type="ECO:0000313" key="1">
    <source>
        <dbReference type="EMBL" id="KAH6623166.1"/>
    </source>
</evidence>
<proteinExistence type="predicted"/>
<keyword evidence="2" id="KW-1185">Reference proteome</keyword>
<accession>A0ACB7P3F9</accession>